<evidence type="ECO:0000313" key="1">
    <source>
        <dbReference type="EMBL" id="KAH7855231.1"/>
    </source>
</evidence>
<evidence type="ECO:0000313" key="2">
    <source>
        <dbReference type="Proteomes" id="UP000828048"/>
    </source>
</evidence>
<dbReference type="Proteomes" id="UP000828048">
    <property type="component" value="Chromosome 11"/>
</dbReference>
<keyword evidence="2" id="KW-1185">Reference proteome</keyword>
<organism evidence="1 2">
    <name type="scientific">Vaccinium darrowii</name>
    <dbReference type="NCBI Taxonomy" id="229202"/>
    <lineage>
        <taxon>Eukaryota</taxon>
        <taxon>Viridiplantae</taxon>
        <taxon>Streptophyta</taxon>
        <taxon>Embryophyta</taxon>
        <taxon>Tracheophyta</taxon>
        <taxon>Spermatophyta</taxon>
        <taxon>Magnoliopsida</taxon>
        <taxon>eudicotyledons</taxon>
        <taxon>Gunneridae</taxon>
        <taxon>Pentapetalae</taxon>
        <taxon>asterids</taxon>
        <taxon>Ericales</taxon>
        <taxon>Ericaceae</taxon>
        <taxon>Vaccinioideae</taxon>
        <taxon>Vaccinieae</taxon>
        <taxon>Vaccinium</taxon>
    </lineage>
</organism>
<comment type="caution">
    <text evidence="1">The sequence shown here is derived from an EMBL/GenBank/DDBJ whole genome shotgun (WGS) entry which is preliminary data.</text>
</comment>
<proteinExistence type="predicted"/>
<dbReference type="EMBL" id="CM037161">
    <property type="protein sequence ID" value="KAH7855231.1"/>
    <property type="molecule type" value="Genomic_DNA"/>
</dbReference>
<accession>A0ACB7YNM9</accession>
<sequence length="745" mass="85690">MGTAARWKLLWQTWDLRVVILVSLGRQILLIFVAPLRKRVSRAWITLPIWSAYLLADVMANFAVGLISNSQGGKSGRFADPTILAFWAPFLLVHLGGPDTITAFSLADNELWLRHLLGLAFQCWAVGYAFIQSYPNYKFWIPTLLMFLAGVIKYSERTRALYLASSRIFQDSLLEDPDPGPNYAKFMDEYTSKKNAKLPTSIQMISEPSKTNKTGTDEAEEGLSDLEVVQAAHKYYLTFRGLIADLIFSSAQRNESRDYFLKQTARDAFKIVEVELNFFYEILYTKAKVMQGKYLGYPLRVISFILTCSALVLFYLMEKKKFHKFDIVVSYTLLVGAIALDLIALFMILYSDWTAVALTDLEHPNWFIKKLPNWFLKKLQCLLNVERTRWPENPKAKWFSPKKIMQIVRLRWSESLSQFNLMTYCLHPRMGWWEKTIGLFGLTIILDGIKYVNIEDFTSHLRDLIFKELKMKSDLAADLQKAKEIFSARGDWILKHEGHINLLDWISKVEFDESLIVWHIATELCYYTNHSEDEKTLGNSNDDDTKLNCELAKVLSDYMLYLLIMHSPMLSSLAGIGKMRFRDTCAEAKKFFRGRKILKEDVNFKKFFTSSKCFSCCFSKCCFNEEKGQGTKLQEACESILKVNTEVSPVTVKGDRSKSVLFDACRLAKELQKLKRKQKWKIISKVWVELISYAAGHCRVNSHVAQLSKGGQLLTLVWLLMAHLGLGDQFQIREGQARAKLIVSK</sequence>
<reference evidence="1 2" key="1">
    <citation type="journal article" date="2021" name="Hortic Res">
        <title>High-quality reference genome and annotation aids understanding of berry development for evergreen blueberry (Vaccinium darrowii).</title>
        <authorList>
            <person name="Yu J."/>
            <person name="Hulse-Kemp A.M."/>
            <person name="Babiker E."/>
            <person name="Staton M."/>
        </authorList>
    </citation>
    <scope>NUCLEOTIDE SEQUENCE [LARGE SCALE GENOMIC DNA]</scope>
    <source>
        <strain evidence="2">cv. NJ 8807/NJ 8810</strain>
        <tissue evidence="1">Young leaf</tissue>
    </source>
</reference>
<gene>
    <name evidence="1" type="ORF">Vadar_022688</name>
</gene>
<name>A0ACB7YNM9_9ERIC</name>
<protein>
    <submittedName>
        <fullName evidence="1">Uncharacterized protein</fullName>
    </submittedName>
</protein>